<keyword evidence="10 13" id="KW-0238">DNA-binding</keyword>
<dbReference type="InterPro" id="IPR055228">
    <property type="entry name" value="Cas9_RuvC"/>
</dbReference>
<dbReference type="Pfam" id="PF13395">
    <property type="entry name" value="HNH_4"/>
    <property type="match status" value="1"/>
</dbReference>
<dbReference type="InterPro" id="IPR033114">
    <property type="entry name" value="HNH_CAS9"/>
</dbReference>
<comment type="cofactor">
    <cofactor evidence="1 13">
        <name>Mg(2+)</name>
        <dbReference type="ChEBI" id="CHEBI:18420"/>
    </cofactor>
</comment>
<feature type="active site" description="For RuvC-like nuclease domain" evidence="13">
    <location>
        <position position="17"/>
    </location>
</feature>
<dbReference type="InterPro" id="IPR036397">
    <property type="entry name" value="RNaseH_sf"/>
</dbReference>
<evidence type="ECO:0000256" key="2">
    <source>
        <dbReference type="ARBA" id="ARBA00005244"/>
    </source>
</evidence>
<feature type="binding site" evidence="13">
    <location>
        <position position="770"/>
    </location>
    <ligand>
        <name>Mg(2+)</name>
        <dbReference type="ChEBI" id="CHEBI:18420"/>
        <label>1</label>
    </ligand>
</feature>
<dbReference type="GO" id="GO:0003677">
    <property type="term" value="F:DNA binding"/>
    <property type="evidence" value="ECO:0007669"/>
    <property type="project" value="UniProtKB-UniRule"/>
</dbReference>
<evidence type="ECO:0000256" key="6">
    <source>
        <dbReference type="ARBA" id="ARBA00022801"/>
    </source>
</evidence>
<protein>
    <recommendedName>
        <fullName evidence="13">CRISPR-associated endonuclease Cas9</fullName>
        <ecNumber evidence="13">3.1.-.-</ecNumber>
    </recommendedName>
</protein>
<evidence type="ECO:0000256" key="10">
    <source>
        <dbReference type="ARBA" id="ARBA00023125"/>
    </source>
</evidence>
<feature type="binding site" evidence="13">
    <location>
        <position position="17"/>
    </location>
    <ligand>
        <name>Mg(2+)</name>
        <dbReference type="ChEBI" id="CHEBI:18420"/>
        <label>2</label>
    </ligand>
</feature>
<organism evidence="15 16">
    <name type="scientific">Companilactobacillus halodurans</name>
    <dbReference type="NCBI Taxonomy" id="2584183"/>
    <lineage>
        <taxon>Bacteria</taxon>
        <taxon>Bacillati</taxon>
        <taxon>Bacillota</taxon>
        <taxon>Bacilli</taxon>
        <taxon>Lactobacillales</taxon>
        <taxon>Lactobacillaceae</taxon>
        <taxon>Companilactobacillus</taxon>
    </lineage>
</organism>
<feature type="binding site" evidence="13">
    <location>
        <position position="1005"/>
    </location>
    <ligand>
        <name>Mg(2+)</name>
        <dbReference type="ChEBI" id="CHEBI:18420"/>
        <label>2</label>
    </ligand>
</feature>
<name>A0A5P0ZM50_9LACO</name>
<sequence>MEDIMTKREEPYNIGIDIGTNSVGWAATSEVYDLINQKKKNLWGARLFKNASTAKKTRIYRSTRRRYKRKKNHINWLNEVFSEQLATIDPSFLLRLQNSWVSKKDSDRKRDKYNLFIDKSYTDKDYYKEYPTIFHLRKELILNKKKFDIRLVYLALHNILKYRGNFTYEHQKFSISNLNNDLTKELFEFNQQLINYDISFPDNCDWTHITNILISHGKVSDKSNNILNNLNLDKNSKKRLNEVLTLVLGNTAHLNSIFKTSLTKDDEKFSFKGKDVESQLDSLESLLDDEQLTLLDSANRIYSSITLNEILSGESYLSMAKVKQYEKHHIDLCKLRDMWHTTKDKDAVMDSRKAYYSYIREPNYDIKKFYSSIKDFLKIAEPLNLAKEAEKKIDEGTYLVKPRNKENGVIPYQLNKLEMEKIIDNQGQYYPFLKENKDKLLSILKFHIPYYVGPLQSSEKSPFAWMERKSNGHIRPWNFDEIVDREASSNQFIRRMTVTDSFLIGEPVLPKNSFIYQRYEALNELNNIHITENLKSNPNGSRLTVKIKQRIYNEIFKKYKKVTVDKVKKWLIAQGYYRNPILIGLSQKDKFNSSLTSYLDMKKVFGSSFIENRENSKQIEELIEWLTIFEDKQILKEKLHNSNYDYTDNQIKQLSNMRYKGWGRLSRKTLIDIKTETNTPQSRQLSNYSILDLMWSTNNNFNSIIKNNKYDFKNYIENYNLNKNENTSISDMIDDVHASPALKRGITQAIKIVQEIVTFMGHAPKHIFIEVTRESDKSELSTSRKKRIQKLQNKMANKVDDFKPQLSQYLVPDKEIKDDFKKYKNNLSSERLMLYFLQNGKSLYSDEPLNIENLSQYQVDHILPRTYIPDDSLENKALILAKENQRKGDYLLLNPSIIDKNLDRWTYMLNNGMMGLKKFKNLTRRVITDRDKLGFINRQLVQTSQMVKRVANILDSMYKDEGTTCIQIRANLSTSFRKALSNQNNSYHFQHPELVKNRNVNDFHHAQDAYLASFLGTYQLKKFPTDEMLLLNGEYNKFYGQVQHLYSKEKKIPDNKKNGFIISPLVNGTTQYDKNTGKTIWNKTFLDKILKIFNYHQYNITRKTEIKTGQFYKETIYSPKSKYKNLIPQKKNLNPKIYGGFTEEKTSYIAIVNIDNKKTKSISIPIRLMKSLSKKENLQNWLEKNIKHKESIKIIRDKVPIGQLTYSNKNGYLELKSGEEIINGRQLFISPEHSALLKLLETEDTDFDLILAFYNKNILTDIFKELTIKMKKLYPYYTKEYEFLNDNIDNFVQSSTSEKVDTLQQLLKFLSVNSTKIYLSFNGIKKKEFGRKRRNNGLELGNTDLIYQSVTGLYETRFHID</sequence>
<evidence type="ECO:0000256" key="11">
    <source>
        <dbReference type="ARBA" id="ARBA00023211"/>
    </source>
</evidence>
<dbReference type="HAMAP" id="MF_01480">
    <property type="entry name" value="Cas9"/>
    <property type="match status" value="1"/>
</dbReference>
<proteinExistence type="inferred from homology"/>
<dbReference type="PROSITE" id="PS51749">
    <property type="entry name" value="HNH_CAS9"/>
    <property type="match status" value="1"/>
</dbReference>
<evidence type="ECO:0000313" key="15">
    <source>
        <dbReference type="EMBL" id="MQS75278.1"/>
    </source>
</evidence>
<dbReference type="Pfam" id="PF16595">
    <property type="entry name" value="Cas9_PI"/>
    <property type="match status" value="1"/>
</dbReference>
<dbReference type="GO" id="GO:0051607">
    <property type="term" value="P:defense response to virus"/>
    <property type="evidence" value="ECO:0007669"/>
    <property type="project" value="UniProtKB-UniRule"/>
</dbReference>
<dbReference type="Pfam" id="PF22702">
    <property type="entry name" value="Cas9_RuvC"/>
    <property type="match status" value="1"/>
</dbReference>
<keyword evidence="7 13" id="KW-0460">Magnesium</keyword>
<evidence type="ECO:0000313" key="16">
    <source>
        <dbReference type="Proteomes" id="UP000414364"/>
    </source>
</evidence>
<evidence type="ECO:0000256" key="1">
    <source>
        <dbReference type="ARBA" id="ARBA00001946"/>
    </source>
</evidence>
<dbReference type="GO" id="GO:0016787">
    <property type="term" value="F:hydrolase activity"/>
    <property type="evidence" value="ECO:0007669"/>
    <property type="project" value="UniProtKB-KW"/>
</dbReference>
<dbReference type="EMBL" id="VDFP01000003">
    <property type="protein sequence ID" value="MQS75278.1"/>
    <property type="molecule type" value="Genomic_DNA"/>
</dbReference>
<evidence type="ECO:0000256" key="4">
    <source>
        <dbReference type="ARBA" id="ARBA00022723"/>
    </source>
</evidence>
<dbReference type="InterPro" id="IPR032237">
    <property type="entry name" value="Cas9_PI"/>
</dbReference>
<evidence type="ECO:0000256" key="9">
    <source>
        <dbReference type="ARBA" id="ARBA00023118"/>
    </source>
</evidence>
<dbReference type="InterPro" id="IPR028629">
    <property type="entry name" value="Cas9"/>
</dbReference>
<keyword evidence="6 13" id="KW-0378">Hydrolase</keyword>
<comment type="domain">
    <text evidence="13">Has 2 endonuclease domains. The discontinuous RuvC-like domain cleaves the target DNA noncomplementary to crRNA while the HNH nuclease domain cleaves the target DNA complementary to crRNA.</text>
</comment>
<keyword evidence="11" id="KW-0464">Manganese</keyword>
<evidence type="ECO:0000256" key="13">
    <source>
        <dbReference type="HAMAP-Rule" id="MF_01480"/>
    </source>
</evidence>
<comment type="similarity">
    <text evidence="13">Belongs to the CRISPR-associated Cas9 family.</text>
</comment>
<dbReference type="GO" id="GO:0043571">
    <property type="term" value="P:maintenance of CRISPR repeat elements"/>
    <property type="evidence" value="ECO:0007669"/>
    <property type="project" value="UniProtKB-UniRule"/>
</dbReference>
<evidence type="ECO:0000256" key="3">
    <source>
        <dbReference type="ARBA" id="ARBA00022722"/>
    </source>
</evidence>
<dbReference type="GO" id="GO:0046872">
    <property type="term" value="F:metal ion binding"/>
    <property type="evidence" value="ECO:0007669"/>
    <property type="project" value="UniProtKB-UniRule"/>
</dbReference>
<evidence type="ECO:0000256" key="7">
    <source>
        <dbReference type="ARBA" id="ARBA00022842"/>
    </source>
</evidence>
<dbReference type="InterPro" id="IPR032240">
    <property type="entry name" value="Cas9_REC"/>
</dbReference>
<feature type="binding site" evidence="13">
    <location>
        <position position="774"/>
    </location>
    <ligand>
        <name>Mg(2+)</name>
        <dbReference type="ChEBI" id="CHEBI:18420"/>
        <label>2</label>
    </ligand>
</feature>
<comment type="caution">
    <text evidence="15">The sequence shown here is derived from an EMBL/GenBank/DDBJ whole genome shotgun (WGS) entry which is preliminary data.</text>
</comment>
<feature type="domain" description="HNH Cas9-type" evidence="14">
    <location>
        <begin position="781"/>
        <end position="940"/>
    </location>
</feature>
<feature type="binding site" evidence="13">
    <location>
        <position position="774"/>
    </location>
    <ligand>
        <name>Mg(2+)</name>
        <dbReference type="ChEBI" id="CHEBI:18420"/>
        <label>1</label>
    </ligand>
</feature>
<reference evidence="15 16" key="1">
    <citation type="journal article" date="2019" name="Syst. Appl. Microbiol.">
        <title>Polyphasic characterization of two novel Lactobacillus spp. isolated from blown salami packages: Description of Lactobacillus halodurans sp. nov. and Lactobacillus salsicarnum sp. nov.</title>
        <authorList>
            <person name="Schuster J.A."/>
            <person name="Klingl A."/>
            <person name="Vogel R.F."/>
            <person name="Ehrmann M.A."/>
        </authorList>
    </citation>
    <scope>NUCLEOTIDE SEQUENCE [LARGE SCALE GENOMIC DNA]</scope>
    <source>
        <strain evidence="15 16">TMW 1.2172</strain>
    </source>
</reference>
<comment type="similarity">
    <text evidence="2">Belongs to the CRISPR-associated protein Cas9 family. Subtype II-A subfamily.</text>
</comment>
<comment type="function">
    <text evidence="13">CRISPR (clustered regularly interspaced short palindromic repeat) is an adaptive immune system that provides protection against mobile genetic elements (viruses, transposable elements and conjugative plasmids). CRISPR clusters contain spacers, sequences complementary to antecedent mobile elements, and target invading nucleic acids. CRISPR clusters are transcribed and processed into CRISPR RNA (crRNA). In type II CRISPR systems correct processing of pre-crRNA requires a trans-encoded small RNA (tracrRNA), endogenous ribonuclease 3 (rnc) and this protein. The tracrRNA serves as a guide for ribonuclease 3-aided processing of pre-crRNA. Subsequently Cas9/crRNA/tracrRNA endonucleolytically cleaves linear or circular dsDNA target complementary to the spacer; Cas9 is inactive in the absence of the 2 guide RNAs (gRNA). Cas9 recognizes the protospacer adjacent motif (PAM) in the CRISPR repeat sequences to help distinguish self versus nonself, as targets within the bacterial CRISPR locus do not have PAMs. PAM recognition is also required for catalytic activity.</text>
</comment>
<dbReference type="EC" id="3.1.-.-" evidence="13"/>
<keyword evidence="8 13" id="KW-0694">RNA-binding</keyword>
<keyword evidence="4 13" id="KW-0479">Metal-binding</keyword>
<accession>A0A5P0ZM50</accession>
<evidence type="ECO:0000256" key="12">
    <source>
        <dbReference type="ARBA" id="ARBA00046380"/>
    </source>
</evidence>
<feature type="binding site" evidence="13">
    <location>
        <position position="17"/>
    </location>
    <ligand>
        <name>Mg(2+)</name>
        <dbReference type="ChEBI" id="CHEBI:18420"/>
        <label>1</label>
    </ligand>
</feature>
<keyword evidence="5 13" id="KW-0255">Endonuclease</keyword>
<comment type="subunit">
    <text evidence="12 13">Monomer. Binds crRNA and tracrRNA.</text>
</comment>
<evidence type="ECO:0000256" key="8">
    <source>
        <dbReference type="ARBA" id="ARBA00022884"/>
    </source>
</evidence>
<dbReference type="InterPro" id="IPR032239">
    <property type="entry name" value="Cas9-BH"/>
</dbReference>
<dbReference type="GO" id="GO:0004519">
    <property type="term" value="F:endonuclease activity"/>
    <property type="evidence" value="ECO:0007669"/>
    <property type="project" value="UniProtKB-UniRule"/>
</dbReference>
<dbReference type="Proteomes" id="UP000414364">
    <property type="component" value="Unassembled WGS sequence"/>
</dbReference>
<dbReference type="GO" id="GO:0003723">
    <property type="term" value="F:RNA binding"/>
    <property type="evidence" value="ECO:0007669"/>
    <property type="project" value="UniProtKB-UniRule"/>
</dbReference>
<evidence type="ECO:0000256" key="5">
    <source>
        <dbReference type="ARBA" id="ARBA00022759"/>
    </source>
</evidence>
<dbReference type="InterPro" id="IPR003615">
    <property type="entry name" value="HNH_nuc"/>
</dbReference>
<dbReference type="Gene3D" id="3.30.420.10">
    <property type="entry name" value="Ribonuclease H-like superfamily/Ribonuclease H"/>
    <property type="match status" value="1"/>
</dbReference>
<evidence type="ECO:0000259" key="14">
    <source>
        <dbReference type="PROSITE" id="PS51749"/>
    </source>
</evidence>
<keyword evidence="3 13" id="KW-0540">Nuclease</keyword>
<gene>
    <name evidence="13 15" type="primary">cas9</name>
    <name evidence="15" type="ORF">FHL06_02565</name>
</gene>
<feature type="active site" description="Proton acceptor for HNH nuclease domain" evidence="13">
    <location>
        <position position="861"/>
    </location>
</feature>
<dbReference type="Pfam" id="PF16593">
    <property type="entry name" value="Cas9-BH"/>
    <property type="match status" value="1"/>
</dbReference>
<dbReference type="NCBIfam" id="TIGR01865">
    <property type="entry name" value="cas_Csn1"/>
    <property type="match status" value="1"/>
</dbReference>
<keyword evidence="9 13" id="KW-0051">Antiviral defense</keyword>
<dbReference type="Pfam" id="PF16592">
    <property type="entry name" value="Cas9_REC"/>
    <property type="match status" value="1"/>
</dbReference>